<dbReference type="OrthoDB" id="10513994at2759"/>
<gene>
    <name evidence="1" type="ORF">EJ02DRAFT_428714</name>
</gene>
<evidence type="ECO:0000313" key="2">
    <source>
        <dbReference type="Proteomes" id="UP000800038"/>
    </source>
</evidence>
<sequence>MQKHEEWIQVVAHGVYMHDAFLSNTDTLKEEIESYNNTVFKGNPIWLLKRERREAVYTLALPERYASIVFAVENEEARYQLLARKQISIAGRLDYLAKFQNISLKT</sequence>
<dbReference type="AlphaFoldDB" id="A0A6A5S4R0"/>
<reference evidence="1" key="1">
    <citation type="journal article" date="2020" name="Stud. Mycol.">
        <title>101 Dothideomycetes genomes: a test case for predicting lifestyles and emergence of pathogens.</title>
        <authorList>
            <person name="Haridas S."/>
            <person name="Albert R."/>
            <person name="Binder M."/>
            <person name="Bloem J."/>
            <person name="Labutti K."/>
            <person name="Salamov A."/>
            <person name="Andreopoulos B."/>
            <person name="Baker S."/>
            <person name="Barry K."/>
            <person name="Bills G."/>
            <person name="Bluhm B."/>
            <person name="Cannon C."/>
            <person name="Castanera R."/>
            <person name="Culley D."/>
            <person name="Daum C."/>
            <person name="Ezra D."/>
            <person name="Gonzalez J."/>
            <person name="Henrissat B."/>
            <person name="Kuo A."/>
            <person name="Liang C."/>
            <person name="Lipzen A."/>
            <person name="Lutzoni F."/>
            <person name="Magnuson J."/>
            <person name="Mondo S."/>
            <person name="Nolan M."/>
            <person name="Ohm R."/>
            <person name="Pangilinan J."/>
            <person name="Park H.-J."/>
            <person name="Ramirez L."/>
            <person name="Alfaro M."/>
            <person name="Sun H."/>
            <person name="Tritt A."/>
            <person name="Yoshinaga Y."/>
            <person name="Zwiers L.-H."/>
            <person name="Turgeon B."/>
            <person name="Goodwin S."/>
            <person name="Spatafora J."/>
            <person name="Crous P."/>
            <person name="Grigoriev I."/>
        </authorList>
    </citation>
    <scope>NUCLEOTIDE SEQUENCE</scope>
    <source>
        <strain evidence="1">CBS 161.51</strain>
    </source>
</reference>
<evidence type="ECO:0000313" key="1">
    <source>
        <dbReference type="EMBL" id="KAF1935122.1"/>
    </source>
</evidence>
<protein>
    <submittedName>
        <fullName evidence="1">Uncharacterized protein</fullName>
    </submittedName>
</protein>
<organism evidence="1 2">
    <name type="scientific">Clathrospora elynae</name>
    <dbReference type="NCBI Taxonomy" id="706981"/>
    <lineage>
        <taxon>Eukaryota</taxon>
        <taxon>Fungi</taxon>
        <taxon>Dikarya</taxon>
        <taxon>Ascomycota</taxon>
        <taxon>Pezizomycotina</taxon>
        <taxon>Dothideomycetes</taxon>
        <taxon>Pleosporomycetidae</taxon>
        <taxon>Pleosporales</taxon>
        <taxon>Diademaceae</taxon>
        <taxon>Clathrospora</taxon>
    </lineage>
</organism>
<keyword evidence="2" id="KW-1185">Reference proteome</keyword>
<name>A0A6A5S4R0_9PLEO</name>
<accession>A0A6A5S4R0</accession>
<proteinExistence type="predicted"/>
<dbReference type="EMBL" id="ML976310">
    <property type="protein sequence ID" value="KAF1935122.1"/>
    <property type="molecule type" value="Genomic_DNA"/>
</dbReference>
<dbReference type="Proteomes" id="UP000800038">
    <property type="component" value="Unassembled WGS sequence"/>
</dbReference>